<reference evidence="3" key="2">
    <citation type="submission" date="2013-12" db="EMBL/GenBank/DDBJ databases">
        <title>Evolution of pathogenesis and genome organization in the Tremellales.</title>
        <authorList>
            <person name="Cuomo C."/>
            <person name="Litvintseva A."/>
            <person name="Heitman J."/>
            <person name="Chen Y."/>
            <person name="Sun S."/>
            <person name="Springer D."/>
            <person name="Dromer F."/>
            <person name="Young S."/>
            <person name="Zeng Q."/>
            <person name="Chapman S."/>
            <person name="Gujja S."/>
            <person name="Saif S."/>
            <person name="Birren B."/>
        </authorList>
    </citation>
    <scope>NUCLEOTIDE SEQUENCE [LARGE SCALE GENOMIC DNA]</scope>
    <source>
        <strain evidence="3">BCC8398</strain>
    </source>
</reference>
<feature type="compositionally biased region" description="Acidic residues" evidence="1">
    <location>
        <begin position="106"/>
        <end position="123"/>
    </location>
</feature>
<dbReference type="Proteomes" id="UP000092666">
    <property type="component" value="Unassembled WGS sequence"/>
</dbReference>
<gene>
    <name evidence="2" type="ORF">I316_00596</name>
</gene>
<evidence type="ECO:0000256" key="1">
    <source>
        <dbReference type="SAM" id="MobiDB-lite"/>
    </source>
</evidence>
<organism evidence="2 3">
    <name type="scientific">Kwoniella heveanensis BCC8398</name>
    <dbReference type="NCBI Taxonomy" id="1296120"/>
    <lineage>
        <taxon>Eukaryota</taxon>
        <taxon>Fungi</taxon>
        <taxon>Dikarya</taxon>
        <taxon>Basidiomycota</taxon>
        <taxon>Agaricomycotina</taxon>
        <taxon>Tremellomycetes</taxon>
        <taxon>Tremellales</taxon>
        <taxon>Cryptococcaceae</taxon>
        <taxon>Kwoniella</taxon>
    </lineage>
</organism>
<dbReference type="OrthoDB" id="2564480at2759"/>
<feature type="compositionally biased region" description="Low complexity" evidence="1">
    <location>
        <begin position="26"/>
        <end position="39"/>
    </location>
</feature>
<feature type="compositionally biased region" description="Polar residues" evidence="1">
    <location>
        <begin position="11"/>
        <end position="25"/>
    </location>
</feature>
<protein>
    <submittedName>
        <fullName evidence="2">Uncharacterized protein</fullName>
    </submittedName>
</protein>
<dbReference type="EMBL" id="KV700122">
    <property type="protein sequence ID" value="OCF37472.1"/>
    <property type="molecule type" value="Genomic_DNA"/>
</dbReference>
<sequence>MAPIANALQAGPSSMLSRQSSTSITNANASRVSGSASVSGFPLPSRLTRSDVANFLPFVQDLDVLEQTDLSARLARRPTIHPGAHSIGGRHRTGIRPGSRNKAADEQEEDLADSTIDDEDEDGDARMIAGPSRARRVDGPNFAPTYQDTTISNRLSTIKKRKRTGASTNNGGRRGWKGTRRGRGGSSTSSPWDEREMVRWPVMASELHVEVSDETLEESIESFASRFIRINNMTLVRKAWDEADGNERDQKDDNEEDDLDPVLPEGLVSSTVEMVNRVLVGLAACRPADIGRRRKQMEIIDWMGVLDVAGMIPSEVE</sequence>
<keyword evidence="3" id="KW-1185">Reference proteome</keyword>
<proteinExistence type="predicted"/>
<feature type="compositionally biased region" description="Basic residues" evidence="1">
    <location>
        <begin position="174"/>
        <end position="183"/>
    </location>
</feature>
<feature type="region of interest" description="Disordered" evidence="1">
    <location>
        <begin position="160"/>
        <end position="194"/>
    </location>
</feature>
<name>A0A1B9H2I1_9TREE</name>
<evidence type="ECO:0000313" key="2">
    <source>
        <dbReference type="EMBL" id="OCF37472.1"/>
    </source>
</evidence>
<feature type="region of interest" description="Disordered" evidence="1">
    <location>
        <begin position="243"/>
        <end position="265"/>
    </location>
</feature>
<dbReference type="AlphaFoldDB" id="A0A1B9H2I1"/>
<feature type="region of interest" description="Disordered" evidence="1">
    <location>
        <begin position="76"/>
        <end position="123"/>
    </location>
</feature>
<evidence type="ECO:0000313" key="3">
    <source>
        <dbReference type="Proteomes" id="UP000092666"/>
    </source>
</evidence>
<feature type="region of interest" description="Disordered" evidence="1">
    <location>
        <begin position="1"/>
        <end position="39"/>
    </location>
</feature>
<accession>A0A1B9H2I1</accession>
<reference evidence="2 3" key="1">
    <citation type="submission" date="2013-07" db="EMBL/GenBank/DDBJ databases">
        <title>The Genome Sequence of Cryptococcus heveanensis BCC8398.</title>
        <authorList>
            <consortium name="The Broad Institute Genome Sequencing Platform"/>
            <person name="Cuomo C."/>
            <person name="Litvintseva A."/>
            <person name="Chen Y."/>
            <person name="Heitman J."/>
            <person name="Sun S."/>
            <person name="Springer D."/>
            <person name="Dromer F."/>
            <person name="Young S.K."/>
            <person name="Zeng Q."/>
            <person name="Gargeya S."/>
            <person name="Fitzgerald M."/>
            <person name="Abouelleil A."/>
            <person name="Alvarado L."/>
            <person name="Berlin A.M."/>
            <person name="Chapman S.B."/>
            <person name="Dewar J."/>
            <person name="Goldberg J."/>
            <person name="Griggs A."/>
            <person name="Gujja S."/>
            <person name="Hansen M."/>
            <person name="Howarth C."/>
            <person name="Imamovic A."/>
            <person name="Larimer J."/>
            <person name="McCowan C."/>
            <person name="Murphy C."/>
            <person name="Pearson M."/>
            <person name="Priest M."/>
            <person name="Roberts A."/>
            <person name="Saif S."/>
            <person name="Shea T."/>
            <person name="Sykes S."/>
            <person name="Wortman J."/>
            <person name="Nusbaum C."/>
            <person name="Birren B."/>
        </authorList>
    </citation>
    <scope>NUCLEOTIDE SEQUENCE [LARGE SCALE GENOMIC DNA]</scope>
    <source>
        <strain evidence="2 3">BCC8398</strain>
    </source>
</reference>